<protein>
    <submittedName>
        <fullName evidence="1">Uncharacterized protein</fullName>
    </submittedName>
</protein>
<feature type="non-terminal residue" evidence="1">
    <location>
        <position position="1"/>
    </location>
</feature>
<dbReference type="EMBL" id="CAJVCH010540632">
    <property type="protein sequence ID" value="CAG7826648.1"/>
    <property type="molecule type" value="Genomic_DNA"/>
</dbReference>
<proteinExistence type="predicted"/>
<dbReference type="Proteomes" id="UP000708208">
    <property type="component" value="Unassembled WGS sequence"/>
</dbReference>
<sequence>ARNFRFFEYW</sequence>
<organism evidence="1 2">
    <name type="scientific">Allacma fusca</name>
    <dbReference type="NCBI Taxonomy" id="39272"/>
    <lineage>
        <taxon>Eukaryota</taxon>
        <taxon>Metazoa</taxon>
        <taxon>Ecdysozoa</taxon>
        <taxon>Arthropoda</taxon>
        <taxon>Hexapoda</taxon>
        <taxon>Collembola</taxon>
        <taxon>Symphypleona</taxon>
        <taxon>Sminthuridae</taxon>
        <taxon>Allacma</taxon>
    </lineage>
</organism>
<accession>A0A8J2PML4</accession>
<evidence type="ECO:0000313" key="2">
    <source>
        <dbReference type="Proteomes" id="UP000708208"/>
    </source>
</evidence>
<keyword evidence="2" id="KW-1185">Reference proteome</keyword>
<reference evidence="1" key="1">
    <citation type="submission" date="2021-06" db="EMBL/GenBank/DDBJ databases">
        <authorList>
            <person name="Hodson N. C."/>
            <person name="Mongue J. A."/>
            <person name="Jaron S. K."/>
        </authorList>
    </citation>
    <scope>NUCLEOTIDE SEQUENCE</scope>
</reference>
<name>A0A8J2PML4_9HEXA</name>
<evidence type="ECO:0000313" key="1">
    <source>
        <dbReference type="EMBL" id="CAG7826648.1"/>
    </source>
</evidence>
<comment type="caution">
    <text evidence="1">The sequence shown here is derived from an EMBL/GenBank/DDBJ whole genome shotgun (WGS) entry which is preliminary data.</text>
</comment>
<gene>
    <name evidence="1" type="ORF">AFUS01_LOCUS36692</name>
</gene>